<dbReference type="EMBL" id="CP013355">
    <property type="protein sequence ID" value="AMC10856.1"/>
    <property type="molecule type" value="Genomic_DNA"/>
</dbReference>
<feature type="transmembrane region" description="Helical" evidence="1">
    <location>
        <begin position="313"/>
        <end position="332"/>
    </location>
</feature>
<keyword evidence="1" id="KW-0472">Membrane</keyword>
<reference evidence="3" key="1">
    <citation type="submission" date="2015-12" db="EMBL/GenBank/DDBJ databases">
        <title>Complete genome sequence of Lutibacter profundus strain LP1.</title>
        <authorList>
            <person name="Wissuwa J."/>
            <person name="Le Moine Bauer S."/>
            <person name="Stokke R."/>
            <person name="Dahle H."/>
            <person name="Steen I.H."/>
        </authorList>
    </citation>
    <scope>NUCLEOTIDE SEQUENCE [LARGE SCALE GENOMIC DNA]</scope>
    <source>
        <strain evidence="3">LP1</strain>
    </source>
</reference>
<feature type="transmembrane region" description="Helical" evidence="1">
    <location>
        <begin position="232"/>
        <end position="250"/>
    </location>
</feature>
<proteinExistence type="predicted"/>
<accession>A0A109RPD6</accession>
<name>A0A109RPD6_9FLAO</name>
<keyword evidence="1" id="KW-1133">Transmembrane helix</keyword>
<keyword evidence="3" id="KW-1185">Reference proteome</keyword>
<keyword evidence="1" id="KW-0812">Transmembrane</keyword>
<dbReference type="AlphaFoldDB" id="A0A109RPD6"/>
<feature type="transmembrane region" description="Helical" evidence="1">
    <location>
        <begin position="23"/>
        <end position="41"/>
    </location>
</feature>
<feature type="transmembrane region" description="Helical" evidence="1">
    <location>
        <begin position="191"/>
        <end position="212"/>
    </location>
</feature>
<dbReference type="Pfam" id="PF14897">
    <property type="entry name" value="EpsG"/>
    <property type="match status" value="1"/>
</dbReference>
<dbReference type="KEGG" id="lut:Lupro_06190"/>
<evidence type="ECO:0000313" key="2">
    <source>
        <dbReference type="EMBL" id="AMC10856.1"/>
    </source>
</evidence>
<feature type="transmembrane region" description="Helical" evidence="1">
    <location>
        <begin position="262"/>
        <end position="284"/>
    </location>
</feature>
<evidence type="ECO:0000313" key="3">
    <source>
        <dbReference type="Proteomes" id="UP000059672"/>
    </source>
</evidence>
<evidence type="ECO:0000256" key="1">
    <source>
        <dbReference type="SAM" id="Phobius"/>
    </source>
</evidence>
<sequence>MLVVFLAFISENTKDKSKKISNYYKVLIFIALTLFAGFRSISVGSDTNMYANRFERQYLSFMELMTQHTRIEIGYRFLEYIASLFSHQYVAILLVTASVVLFFQLKGIYKLSENRAISIFVFITFGIYTYVFNGARQALAAGVFVYAIVFLVQGKFKKYVFWILIASFFHKSVIFGIPLYFLFRTKFSTKLFFFLIMATVVVIAFFNVFMGYMTLFSEQYAKYQDIEATGGAYLTLAFTLLSLFFVLIRPKILTRFKKTYDVYLNMFLFGTMVYVIVYFSGAYIEMTRLALYYILTAMFIWPIIFKSLQQKEIALVFVFFIVVHIFFFYIFIGEMASLNPYIVNPQILNLI</sequence>
<protein>
    <recommendedName>
        <fullName evidence="4">Capsular biosynthesis protein</fullName>
    </recommendedName>
</protein>
<gene>
    <name evidence="2" type="ORF">Lupro_06190</name>
</gene>
<evidence type="ECO:0008006" key="4">
    <source>
        <dbReference type="Google" id="ProtNLM"/>
    </source>
</evidence>
<feature type="transmembrane region" description="Helical" evidence="1">
    <location>
        <begin position="160"/>
        <end position="182"/>
    </location>
</feature>
<dbReference type="InterPro" id="IPR049458">
    <property type="entry name" value="EpsG-like"/>
</dbReference>
<feature type="transmembrane region" description="Helical" evidence="1">
    <location>
        <begin position="290"/>
        <end position="308"/>
    </location>
</feature>
<organism evidence="2 3">
    <name type="scientific">Lutibacter profundi</name>
    <dbReference type="NCBI Taxonomy" id="1622118"/>
    <lineage>
        <taxon>Bacteria</taxon>
        <taxon>Pseudomonadati</taxon>
        <taxon>Bacteroidota</taxon>
        <taxon>Flavobacteriia</taxon>
        <taxon>Flavobacteriales</taxon>
        <taxon>Flavobacteriaceae</taxon>
        <taxon>Lutibacter</taxon>
    </lineage>
</organism>
<feature type="transmembrane region" description="Helical" evidence="1">
    <location>
        <begin position="138"/>
        <end position="154"/>
    </location>
</feature>
<feature type="transmembrane region" description="Helical" evidence="1">
    <location>
        <begin position="80"/>
        <end position="103"/>
    </location>
</feature>
<dbReference type="STRING" id="1622118.Lupro_06190"/>
<reference evidence="2 3" key="2">
    <citation type="journal article" date="2016" name="Int. J. Syst. Evol. Microbiol.">
        <title>Lutibacter profundi sp. nov., isolated from a deep-sea hydrothermal system on the Arctic Mid-Ocean Ridge and emended description of the genus Lutibacter.</title>
        <authorList>
            <person name="Le Moine Bauer S."/>
            <person name="Roalkvam I."/>
            <person name="Steen I.H."/>
            <person name="Dahle H."/>
        </authorList>
    </citation>
    <scope>NUCLEOTIDE SEQUENCE [LARGE SCALE GENOMIC DNA]</scope>
    <source>
        <strain evidence="2 3">LP1</strain>
    </source>
</reference>
<dbReference type="Proteomes" id="UP000059672">
    <property type="component" value="Chromosome"/>
</dbReference>